<proteinExistence type="inferred from homology"/>
<sequence>MDIIIYIKDSTKGMHEVSTASIDLIITSPPYWNLKNYENHPQQLGFGLTYRHFFEILKQNLIESMRVLKEDGIAVFIVGDIMESTRKR</sequence>
<keyword evidence="4" id="KW-0808">Transferase</keyword>
<dbReference type="GO" id="GO:0003677">
    <property type="term" value="F:DNA binding"/>
    <property type="evidence" value="ECO:0007669"/>
    <property type="project" value="UniProtKB-KW"/>
</dbReference>
<evidence type="ECO:0000256" key="3">
    <source>
        <dbReference type="ARBA" id="ARBA00022603"/>
    </source>
</evidence>
<reference evidence="10 11" key="1">
    <citation type="submission" date="2016-09" db="EMBL/GenBank/DDBJ databases">
        <title>Draft genome sequence for the type strain of Vulcanibacillus modesticaldus BR, a strictly anaerobic, moderately thermophilic, and nitrate-reducing bacterium from deep sea-hydrothermal vents of the Mid-Atlantic Ridge.</title>
        <authorList>
            <person name="Abin C.A."/>
            <person name="Hollibaugh J.T."/>
        </authorList>
    </citation>
    <scope>NUCLEOTIDE SEQUENCE [LARGE SCALE GENOMIC DNA]</scope>
    <source>
        <strain evidence="10 11">BR</strain>
    </source>
</reference>
<keyword evidence="7" id="KW-0238">DNA-binding</keyword>
<comment type="catalytic activity">
    <reaction evidence="8">
        <text>a 2'-deoxycytidine in DNA + S-adenosyl-L-methionine = an N(4)-methyl-2'-deoxycytidine in DNA + S-adenosyl-L-homocysteine + H(+)</text>
        <dbReference type="Rhea" id="RHEA:16857"/>
        <dbReference type="Rhea" id="RHEA-COMP:11369"/>
        <dbReference type="Rhea" id="RHEA-COMP:13674"/>
        <dbReference type="ChEBI" id="CHEBI:15378"/>
        <dbReference type="ChEBI" id="CHEBI:57856"/>
        <dbReference type="ChEBI" id="CHEBI:59789"/>
        <dbReference type="ChEBI" id="CHEBI:85452"/>
        <dbReference type="ChEBI" id="CHEBI:137933"/>
        <dbReference type="EC" id="2.1.1.113"/>
    </reaction>
</comment>
<evidence type="ECO:0000256" key="2">
    <source>
        <dbReference type="ARBA" id="ARBA00012185"/>
    </source>
</evidence>
<keyword evidence="3" id="KW-0489">Methyltransferase</keyword>
<dbReference type="GO" id="GO:0032259">
    <property type="term" value="P:methylation"/>
    <property type="evidence" value="ECO:0007669"/>
    <property type="project" value="UniProtKB-KW"/>
</dbReference>
<dbReference type="AlphaFoldDB" id="A0A1D2YT33"/>
<evidence type="ECO:0000256" key="7">
    <source>
        <dbReference type="ARBA" id="ARBA00023125"/>
    </source>
</evidence>
<dbReference type="InterPro" id="IPR002941">
    <property type="entry name" value="DNA_methylase_N4/N6"/>
</dbReference>
<keyword evidence="5" id="KW-0949">S-adenosyl-L-methionine</keyword>
<evidence type="ECO:0000313" key="10">
    <source>
        <dbReference type="EMBL" id="OEF98850.1"/>
    </source>
</evidence>
<dbReference type="STRING" id="337097.BHF71_10665"/>
<dbReference type="Proteomes" id="UP000243739">
    <property type="component" value="Unassembled WGS sequence"/>
</dbReference>
<dbReference type="GO" id="GO:0008170">
    <property type="term" value="F:N-methyltransferase activity"/>
    <property type="evidence" value="ECO:0007669"/>
    <property type="project" value="InterPro"/>
</dbReference>
<organism evidence="10 11">
    <name type="scientific">Vulcanibacillus modesticaldus</name>
    <dbReference type="NCBI Taxonomy" id="337097"/>
    <lineage>
        <taxon>Bacteria</taxon>
        <taxon>Bacillati</taxon>
        <taxon>Bacillota</taxon>
        <taxon>Bacilli</taxon>
        <taxon>Bacillales</taxon>
        <taxon>Bacillaceae</taxon>
        <taxon>Vulcanibacillus</taxon>
    </lineage>
</organism>
<dbReference type="SUPFAM" id="SSF53335">
    <property type="entry name" value="S-adenosyl-L-methionine-dependent methyltransferases"/>
    <property type="match status" value="1"/>
</dbReference>
<dbReference type="EMBL" id="MIJF01000047">
    <property type="protein sequence ID" value="OEF98850.1"/>
    <property type="molecule type" value="Genomic_DNA"/>
</dbReference>
<evidence type="ECO:0000259" key="9">
    <source>
        <dbReference type="Pfam" id="PF01555"/>
    </source>
</evidence>
<keyword evidence="11" id="KW-1185">Reference proteome</keyword>
<evidence type="ECO:0000256" key="5">
    <source>
        <dbReference type="ARBA" id="ARBA00022691"/>
    </source>
</evidence>
<evidence type="ECO:0000256" key="4">
    <source>
        <dbReference type="ARBA" id="ARBA00022679"/>
    </source>
</evidence>
<comment type="similarity">
    <text evidence="1">Belongs to the N(4)/N(6)-methyltransferase family. N(4) subfamily.</text>
</comment>
<feature type="domain" description="DNA methylase N-4/N-6" evidence="9">
    <location>
        <begin position="22"/>
        <end position="83"/>
    </location>
</feature>
<dbReference type="PROSITE" id="PS00093">
    <property type="entry name" value="N4_MTASE"/>
    <property type="match status" value="1"/>
</dbReference>
<dbReference type="GO" id="GO:0009307">
    <property type="term" value="P:DNA restriction-modification system"/>
    <property type="evidence" value="ECO:0007669"/>
    <property type="project" value="UniProtKB-KW"/>
</dbReference>
<dbReference type="EC" id="2.1.1.113" evidence="2"/>
<dbReference type="GO" id="GO:0015667">
    <property type="term" value="F:site-specific DNA-methyltransferase (cytosine-N4-specific) activity"/>
    <property type="evidence" value="ECO:0007669"/>
    <property type="project" value="UniProtKB-EC"/>
</dbReference>
<evidence type="ECO:0000256" key="1">
    <source>
        <dbReference type="ARBA" id="ARBA00010203"/>
    </source>
</evidence>
<dbReference type="PRINTS" id="PR00508">
    <property type="entry name" value="S21N4MTFRASE"/>
</dbReference>
<dbReference type="InterPro" id="IPR001091">
    <property type="entry name" value="RM_Methyltransferase"/>
</dbReference>
<gene>
    <name evidence="10" type="ORF">BHF71_10665</name>
</gene>
<evidence type="ECO:0000313" key="11">
    <source>
        <dbReference type="Proteomes" id="UP000243739"/>
    </source>
</evidence>
<dbReference type="InterPro" id="IPR029063">
    <property type="entry name" value="SAM-dependent_MTases_sf"/>
</dbReference>
<evidence type="ECO:0000256" key="6">
    <source>
        <dbReference type="ARBA" id="ARBA00022747"/>
    </source>
</evidence>
<accession>A0A1D2YT33</accession>
<dbReference type="Pfam" id="PF01555">
    <property type="entry name" value="N6_N4_Mtase"/>
    <property type="match status" value="1"/>
</dbReference>
<name>A0A1D2YT33_9BACI</name>
<comment type="caution">
    <text evidence="10">The sequence shown here is derived from an EMBL/GenBank/DDBJ whole genome shotgun (WGS) entry which is preliminary data.</text>
</comment>
<dbReference type="InterPro" id="IPR017985">
    <property type="entry name" value="MeTrfase_CN4_CS"/>
</dbReference>
<dbReference type="Gene3D" id="3.40.50.150">
    <property type="entry name" value="Vaccinia Virus protein VP39"/>
    <property type="match status" value="1"/>
</dbReference>
<dbReference type="OrthoDB" id="9800801at2"/>
<keyword evidence="6" id="KW-0680">Restriction system</keyword>
<protein>
    <recommendedName>
        <fullName evidence="2">site-specific DNA-methyltransferase (cytosine-N(4)-specific)</fullName>
        <ecNumber evidence="2">2.1.1.113</ecNumber>
    </recommendedName>
</protein>
<evidence type="ECO:0000256" key="8">
    <source>
        <dbReference type="ARBA" id="ARBA00049120"/>
    </source>
</evidence>